<dbReference type="Gene3D" id="3.90.770.10">
    <property type="entry name" value="3-hydroxy-3-methylglutaryl-coenzyme A Reductase, Chain A, domain 2"/>
    <property type="match status" value="1"/>
</dbReference>
<sequence length="35" mass="3433">KFAEIVGGAVLAGELSLLGALASGDLARAHAQLGR</sequence>
<dbReference type="InterPro" id="IPR023074">
    <property type="entry name" value="HMG_CoA_Rdtase_cat_sf"/>
</dbReference>
<dbReference type="PROSITE" id="PS50065">
    <property type="entry name" value="HMG_COA_REDUCTASE_4"/>
    <property type="match status" value="1"/>
</dbReference>
<evidence type="ECO:0008006" key="3">
    <source>
        <dbReference type="Google" id="ProtNLM"/>
    </source>
</evidence>
<gene>
    <name evidence="1" type="ORF">EYH55_05515</name>
</gene>
<dbReference type="GO" id="GO:0004420">
    <property type="term" value="F:hydroxymethylglutaryl-CoA reductase (NADPH) activity"/>
    <property type="evidence" value="ECO:0007669"/>
    <property type="project" value="InterPro"/>
</dbReference>
<feature type="non-terminal residue" evidence="1">
    <location>
        <position position="1"/>
    </location>
</feature>
<organism evidence="1 2">
    <name type="scientific">Methanothermococcus okinawensis</name>
    <dbReference type="NCBI Taxonomy" id="155863"/>
    <lineage>
        <taxon>Archaea</taxon>
        <taxon>Methanobacteriati</taxon>
        <taxon>Methanobacteriota</taxon>
        <taxon>Methanomada group</taxon>
        <taxon>Methanococci</taxon>
        <taxon>Methanococcales</taxon>
        <taxon>Methanococcaceae</taxon>
        <taxon>Methanothermococcus</taxon>
    </lineage>
</organism>
<protein>
    <recommendedName>
        <fullName evidence="3">3-hydroxy-3-methylglutaryl-CoA reductase</fullName>
    </recommendedName>
</protein>
<reference evidence="1" key="1">
    <citation type="journal article" date="2020" name="ISME J.">
        <title>Gammaproteobacteria mediating utilization of methyl-, sulfur- and petroleum organic compounds in deep ocean hydrothermal plumes.</title>
        <authorList>
            <person name="Zhou Z."/>
            <person name="Liu Y."/>
            <person name="Pan J."/>
            <person name="Cron B.R."/>
            <person name="Toner B.M."/>
            <person name="Anantharaman K."/>
            <person name="Breier J.A."/>
            <person name="Dick G.J."/>
            <person name="Li M."/>
        </authorList>
    </citation>
    <scope>NUCLEOTIDE SEQUENCE</scope>
    <source>
        <strain evidence="1">SZUA-1534</strain>
    </source>
</reference>
<dbReference type="Proteomes" id="UP000623215">
    <property type="component" value="Unassembled WGS sequence"/>
</dbReference>
<proteinExistence type="predicted"/>
<dbReference type="InterPro" id="IPR009029">
    <property type="entry name" value="HMG_CoA_Rdtase_sub-bd_dom_sf"/>
</dbReference>
<evidence type="ECO:0000313" key="1">
    <source>
        <dbReference type="EMBL" id="HIQ32916.1"/>
    </source>
</evidence>
<dbReference type="AlphaFoldDB" id="A0A833A7M7"/>
<evidence type="ECO:0000313" key="2">
    <source>
        <dbReference type="Proteomes" id="UP000623215"/>
    </source>
</evidence>
<dbReference type="InterPro" id="IPR002202">
    <property type="entry name" value="HMG_CoA_Rdtase"/>
</dbReference>
<dbReference type="SUPFAM" id="SSF56542">
    <property type="entry name" value="Substrate-binding domain of HMG-CoA reductase"/>
    <property type="match status" value="1"/>
</dbReference>
<dbReference type="GO" id="GO:0015936">
    <property type="term" value="P:coenzyme A metabolic process"/>
    <property type="evidence" value="ECO:0007669"/>
    <property type="project" value="InterPro"/>
</dbReference>
<name>A0A833A7M7_9EURY</name>
<dbReference type="EMBL" id="DQVW01000109">
    <property type="protein sequence ID" value="HIQ32916.1"/>
    <property type="molecule type" value="Genomic_DNA"/>
</dbReference>
<dbReference type="Pfam" id="PF00368">
    <property type="entry name" value="HMG-CoA_red"/>
    <property type="match status" value="1"/>
</dbReference>
<accession>A0A833A7M7</accession>
<comment type="caution">
    <text evidence="1">The sequence shown here is derived from an EMBL/GenBank/DDBJ whole genome shotgun (WGS) entry which is preliminary data.</text>
</comment>